<dbReference type="Pfam" id="PF13369">
    <property type="entry name" value="Transglut_core2"/>
    <property type="match status" value="1"/>
</dbReference>
<dbReference type="EMBL" id="JAPDOD010000009">
    <property type="protein sequence ID" value="MDA0161163.1"/>
    <property type="molecule type" value="Genomic_DNA"/>
</dbReference>
<feature type="domain" description="Protein SirB1 N-terminal" evidence="2">
    <location>
        <begin position="68"/>
        <end position="173"/>
    </location>
</feature>
<sequence>MSSSDRDTAVRRPVTAVPFRLHASVTCPSPAELAMSLAWELGELDGDRVERGLTALGTAIHAELETSAEAQLRALGEAVTNAVLAARLNGGPHELLIDKALERGHAHPVLIAIILQEVGRRAGLPLGIVAGAHGHFLAHQRLTAPLVLDPATGHLTDADALGTMHWQCGHQLAASLLDLLQPRYERAGDLTRELQIVRMRVTLPFDDMDEAERRLNRVTARLN</sequence>
<dbReference type="Proteomes" id="UP001149140">
    <property type="component" value="Unassembled WGS sequence"/>
</dbReference>
<comment type="similarity">
    <text evidence="1">Belongs to the UPF0162 family.</text>
</comment>
<evidence type="ECO:0000313" key="4">
    <source>
        <dbReference type="Proteomes" id="UP001149140"/>
    </source>
</evidence>
<keyword evidence="4" id="KW-1185">Reference proteome</keyword>
<accession>A0A9X3MTU2</accession>
<evidence type="ECO:0000313" key="3">
    <source>
        <dbReference type="EMBL" id="MDA0161163.1"/>
    </source>
</evidence>
<dbReference type="InterPro" id="IPR032698">
    <property type="entry name" value="SirB1_N"/>
</dbReference>
<dbReference type="AlphaFoldDB" id="A0A9X3MTU2"/>
<protein>
    <submittedName>
        <fullName evidence="3">Transglutaminase-like domain-containing protein</fullName>
    </submittedName>
</protein>
<gene>
    <name evidence="3" type="ORF">OM076_12870</name>
</gene>
<evidence type="ECO:0000256" key="1">
    <source>
        <dbReference type="ARBA" id="ARBA00007100"/>
    </source>
</evidence>
<reference evidence="3" key="1">
    <citation type="submission" date="2022-10" db="EMBL/GenBank/DDBJ databases">
        <title>The WGS of Solirubrobacter ginsenosidimutans DSM 21036.</title>
        <authorList>
            <person name="Jiang Z."/>
        </authorList>
    </citation>
    <scope>NUCLEOTIDE SEQUENCE</scope>
    <source>
        <strain evidence="3">DSM 21036</strain>
    </source>
</reference>
<organism evidence="3 4">
    <name type="scientific">Solirubrobacter ginsenosidimutans</name>
    <dbReference type="NCBI Taxonomy" id="490573"/>
    <lineage>
        <taxon>Bacteria</taxon>
        <taxon>Bacillati</taxon>
        <taxon>Actinomycetota</taxon>
        <taxon>Thermoleophilia</taxon>
        <taxon>Solirubrobacterales</taxon>
        <taxon>Solirubrobacteraceae</taxon>
        <taxon>Solirubrobacter</taxon>
    </lineage>
</organism>
<proteinExistence type="inferred from homology"/>
<name>A0A9X3MTU2_9ACTN</name>
<evidence type="ECO:0000259" key="2">
    <source>
        <dbReference type="Pfam" id="PF13369"/>
    </source>
</evidence>
<comment type="caution">
    <text evidence="3">The sequence shown here is derived from an EMBL/GenBank/DDBJ whole genome shotgun (WGS) entry which is preliminary data.</text>
</comment>